<feature type="chain" id="PRO_5009307800" evidence="1">
    <location>
        <begin position="20"/>
        <end position="263"/>
    </location>
</feature>
<dbReference type="Pfam" id="PF00059">
    <property type="entry name" value="Lectin_C"/>
    <property type="match status" value="1"/>
</dbReference>
<dbReference type="Proteomes" id="UP000095282">
    <property type="component" value="Unplaced"/>
</dbReference>
<dbReference type="SUPFAM" id="SSF56436">
    <property type="entry name" value="C-type lectin-like"/>
    <property type="match status" value="2"/>
</dbReference>
<keyword evidence="3" id="KW-1185">Reference proteome</keyword>
<dbReference type="WBParaSite" id="Csp11.Scaffold629.g10267.t1">
    <property type="protein sequence ID" value="Csp11.Scaffold629.g10267.t1"/>
    <property type="gene ID" value="Csp11.Scaffold629.g10267"/>
</dbReference>
<dbReference type="STRING" id="1561998.A0A1I7TNR7"/>
<evidence type="ECO:0000313" key="4">
    <source>
        <dbReference type="WBParaSite" id="Csp11.Scaffold629.g10267.t1"/>
    </source>
</evidence>
<protein>
    <submittedName>
        <fullName evidence="4">C-type LECtin</fullName>
    </submittedName>
</protein>
<dbReference type="InterPro" id="IPR016186">
    <property type="entry name" value="C-type_lectin-like/link_sf"/>
</dbReference>
<reference evidence="4" key="1">
    <citation type="submission" date="2016-11" db="UniProtKB">
        <authorList>
            <consortium name="WormBaseParasite"/>
        </authorList>
    </citation>
    <scope>IDENTIFICATION</scope>
</reference>
<sequence length="263" mass="29872">MMSLDAFLLFFLLPVLINSQCNSGAIYDLGRNRCYQYYTAAVDFRSAESVCQSSNGHLLSVHNLIDNNYFAQQSKNNTLNGFVWLGAQASSHDLTNASSWKWTDHSSFDFQNYQAGQPADLASTACMMFSSSTGKWFTANCISPNPFICSYDTVIVVPATSAPQGVKNHCPSRYYWLSATDSCYHIYIGLIYNTNWGEWEWTDGSWVDYTSWAKGEPNNMKVEFWTALMPDKNNNNYNPYGDEWNNIKNIQQRGCICKRPANK</sequence>
<evidence type="ECO:0000256" key="1">
    <source>
        <dbReference type="SAM" id="SignalP"/>
    </source>
</evidence>
<dbReference type="CDD" id="cd00037">
    <property type="entry name" value="CLECT"/>
    <property type="match status" value="1"/>
</dbReference>
<dbReference type="PROSITE" id="PS50041">
    <property type="entry name" value="C_TYPE_LECTIN_2"/>
    <property type="match status" value="2"/>
</dbReference>
<feature type="signal peptide" evidence="1">
    <location>
        <begin position="1"/>
        <end position="19"/>
    </location>
</feature>
<dbReference type="PANTHER" id="PTHR22803">
    <property type="entry name" value="MANNOSE, PHOSPHOLIPASE, LECTIN RECEPTOR RELATED"/>
    <property type="match status" value="1"/>
</dbReference>
<evidence type="ECO:0000313" key="3">
    <source>
        <dbReference type="Proteomes" id="UP000095282"/>
    </source>
</evidence>
<name>A0A1I7TNR7_9PELO</name>
<feature type="domain" description="C-type lectin" evidence="2">
    <location>
        <begin position="30"/>
        <end position="150"/>
    </location>
</feature>
<dbReference type="Gene3D" id="3.10.100.10">
    <property type="entry name" value="Mannose-Binding Protein A, subunit A"/>
    <property type="match status" value="2"/>
</dbReference>
<keyword evidence="1" id="KW-0732">Signal</keyword>
<dbReference type="AlphaFoldDB" id="A0A1I7TNR7"/>
<dbReference type="SMART" id="SM00034">
    <property type="entry name" value="CLECT"/>
    <property type="match status" value="1"/>
</dbReference>
<evidence type="ECO:0000259" key="2">
    <source>
        <dbReference type="PROSITE" id="PS50041"/>
    </source>
</evidence>
<organism evidence="3 4">
    <name type="scientific">Caenorhabditis tropicalis</name>
    <dbReference type="NCBI Taxonomy" id="1561998"/>
    <lineage>
        <taxon>Eukaryota</taxon>
        <taxon>Metazoa</taxon>
        <taxon>Ecdysozoa</taxon>
        <taxon>Nematoda</taxon>
        <taxon>Chromadorea</taxon>
        <taxon>Rhabditida</taxon>
        <taxon>Rhabditina</taxon>
        <taxon>Rhabditomorpha</taxon>
        <taxon>Rhabditoidea</taxon>
        <taxon>Rhabditidae</taxon>
        <taxon>Peloderinae</taxon>
        <taxon>Caenorhabditis</taxon>
    </lineage>
</organism>
<dbReference type="InterPro" id="IPR001304">
    <property type="entry name" value="C-type_lectin-like"/>
</dbReference>
<dbReference type="InterPro" id="IPR016187">
    <property type="entry name" value="CTDL_fold"/>
</dbReference>
<accession>A0A1I7TNR7</accession>
<feature type="domain" description="C-type lectin" evidence="2">
    <location>
        <begin position="185"/>
        <end position="258"/>
    </location>
</feature>
<proteinExistence type="predicted"/>
<dbReference type="InterPro" id="IPR050111">
    <property type="entry name" value="C-type_lectin/snaclec_domain"/>
</dbReference>